<evidence type="ECO:0000313" key="3">
    <source>
        <dbReference type="Proteomes" id="UP001596513"/>
    </source>
</evidence>
<comment type="caution">
    <text evidence="2">The sequence shown here is derived from an EMBL/GenBank/DDBJ whole genome shotgun (WGS) entry which is preliminary data.</text>
</comment>
<evidence type="ECO:0000313" key="2">
    <source>
        <dbReference type="EMBL" id="MFC7666705.1"/>
    </source>
</evidence>
<sequence length="130" mass="13415">MRTLAALERETLTQLPSIATLAPSTPPAGNHAALLLNLRAERAELLRLQRRTDSTLLALGDLPGAPLPTVATVAPEAADTARVRPSGTAGACCWRPRPSKTPSPCKAPRATASPPCAATTKPAAPASIPR</sequence>
<gene>
    <name evidence="2" type="ORF">ACFQT0_04185</name>
</gene>
<reference evidence="3" key="1">
    <citation type="journal article" date="2019" name="Int. J. Syst. Evol. Microbiol.">
        <title>The Global Catalogue of Microorganisms (GCM) 10K type strain sequencing project: providing services to taxonomists for standard genome sequencing and annotation.</title>
        <authorList>
            <consortium name="The Broad Institute Genomics Platform"/>
            <consortium name="The Broad Institute Genome Sequencing Center for Infectious Disease"/>
            <person name="Wu L."/>
            <person name="Ma J."/>
        </authorList>
    </citation>
    <scope>NUCLEOTIDE SEQUENCE [LARGE SCALE GENOMIC DNA]</scope>
    <source>
        <strain evidence="3">JCM 19635</strain>
    </source>
</reference>
<dbReference type="RefSeq" id="WP_380200635.1">
    <property type="nucleotide sequence ID" value="NZ_JBHTEK010000001.1"/>
</dbReference>
<protein>
    <submittedName>
        <fullName evidence="2">Uncharacterized protein</fullName>
    </submittedName>
</protein>
<name>A0ABW2U087_9BACT</name>
<keyword evidence="3" id="KW-1185">Reference proteome</keyword>
<accession>A0ABW2U087</accession>
<proteinExistence type="predicted"/>
<dbReference type="Proteomes" id="UP001596513">
    <property type="component" value="Unassembled WGS sequence"/>
</dbReference>
<evidence type="ECO:0000256" key="1">
    <source>
        <dbReference type="SAM" id="MobiDB-lite"/>
    </source>
</evidence>
<feature type="compositionally biased region" description="Low complexity" evidence="1">
    <location>
        <begin position="107"/>
        <end position="130"/>
    </location>
</feature>
<organism evidence="2 3">
    <name type="scientific">Hymenobacter humi</name>
    <dbReference type="NCBI Taxonomy" id="1411620"/>
    <lineage>
        <taxon>Bacteria</taxon>
        <taxon>Pseudomonadati</taxon>
        <taxon>Bacteroidota</taxon>
        <taxon>Cytophagia</taxon>
        <taxon>Cytophagales</taxon>
        <taxon>Hymenobacteraceae</taxon>
        <taxon>Hymenobacter</taxon>
    </lineage>
</organism>
<dbReference type="EMBL" id="JBHTEK010000001">
    <property type="protein sequence ID" value="MFC7666705.1"/>
    <property type="molecule type" value="Genomic_DNA"/>
</dbReference>
<feature type="region of interest" description="Disordered" evidence="1">
    <location>
        <begin position="79"/>
        <end position="130"/>
    </location>
</feature>